<dbReference type="InterPro" id="IPR019268">
    <property type="entry name" value="DUF2278"/>
</dbReference>
<dbReference type="RefSeq" id="XP_015410160.1">
    <property type="nucleotide sequence ID" value="XM_015547406.1"/>
</dbReference>
<proteinExistence type="predicted"/>
<dbReference type="Proteomes" id="UP000037505">
    <property type="component" value="Unassembled WGS sequence"/>
</dbReference>
<dbReference type="STRING" id="1509407.A0A0L1JBY2"/>
<evidence type="ECO:0000313" key="2">
    <source>
        <dbReference type="Proteomes" id="UP000037505"/>
    </source>
</evidence>
<dbReference type="GeneID" id="26803953"/>
<evidence type="ECO:0008006" key="3">
    <source>
        <dbReference type="Google" id="ProtNLM"/>
    </source>
</evidence>
<accession>A0A0L1JBY2</accession>
<keyword evidence="2" id="KW-1185">Reference proteome</keyword>
<protein>
    <recommendedName>
        <fullName evidence="3">DUF2278 family protein</fullName>
    </recommendedName>
</protein>
<dbReference type="OrthoDB" id="2580841at2759"/>
<sequence>MAIPHYGVWVGKPTRYRAETARQDSRSPHIYLHFTDGSHMDKEYEAAINVKSTNRDTRLVFWLDRDLHNPVARHLEQLDPGLHPIKSHNHDHHTGSVPGIDYLRTPGLVDVEAGRLLPHDIPGPMNDVLDLMEPILNDAIRHRATMYIFGQPYDDGIHDIHLNQGNLPQSENGVFEDGGLFFRFPDGHWEGVFLAFASQRVPTDESGKPAHYSTTLAQMLGYDQ</sequence>
<name>A0A0L1JBY2_ASPN3</name>
<dbReference type="Pfam" id="PF10042">
    <property type="entry name" value="DUF2278"/>
    <property type="match status" value="1"/>
</dbReference>
<comment type="caution">
    <text evidence="1">The sequence shown here is derived from an EMBL/GenBank/DDBJ whole genome shotgun (WGS) entry which is preliminary data.</text>
</comment>
<reference evidence="1 2" key="1">
    <citation type="submission" date="2014-06" db="EMBL/GenBank/DDBJ databases">
        <title>The Genome of the Aflatoxigenic Filamentous Fungus Aspergillus nomius.</title>
        <authorList>
            <person name="Moore M.G."/>
            <person name="Shannon B.M."/>
            <person name="Brian M.M."/>
        </authorList>
    </citation>
    <scope>NUCLEOTIDE SEQUENCE [LARGE SCALE GENOMIC DNA]</scope>
    <source>
        <strain evidence="1 2">NRRL 13137</strain>
    </source>
</reference>
<dbReference type="EMBL" id="JNOM01000035">
    <property type="protein sequence ID" value="KNG89237.1"/>
    <property type="molecule type" value="Genomic_DNA"/>
</dbReference>
<organism evidence="1 2">
    <name type="scientific">Aspergillus nomiae NRRL (strain ATCC 15546 / NRRL 13137 / CBS 260.88 / M93)</name>
    <dbReference type="NCBI Taxonomy" id="1509407"/>
    <lineage>
        <taxon>Eukaryota</taxon>
        <taxon>Fungi</taxon>
        <taxon>Dikarya</taxon>
        <taxon>Ascomycota</taxon>
        <taxon>Pezizomycotina</taxon>
        <taxon>Eurotiomycetes</taxon>
        <taxon>Eurotiomycetidae</taxon>
        <taxon>Eurotiales</taxon>
        <taxon>Aspergillaceae</taxon>
        <taxon>Aspergillus</taxon>
        <taxon>Aspergillus subgen. Circumdati</taxon>
    </lineage>
</organism>
<gene>
    <name evidence="1" type="ORF">ANOM_002149</name>
</gene>
<evidence type="ECO:0000313" key="1">
    <source>
        <dbReference type="EMBL" id="KNG89237.1"/>
    </source>
</evidence>
<dbReference type="AlphaFoldDB" id="A0A0L1JBY2"/>